<keyword evidence="3" id="KW-1003">Cell membrane</keyword>
<feature type="transmembrane region" description="Helical" evidence="8">
    <location>
        <begin position="481"/>
        <end position="498"/>
    </location>
</feature>
<evidence type="ECO:0000256" key="6">
    <source>
        <dbReference type="ARBA" id="ARBA00023136"/>
    </source>
</evidence>
<evidence type="ECO:0000256" key="5">
    <source>
        <dbReference type="ARBA" id="ARBA00022989"/>
    </source>
</evidence>
<dbReference type="Pfam" id="PF14752">
    <property type="entry name" value="RBP_receptor"/>
    <property type="match status" value="1"/>
</dbReference>
<organism evidence="9 10">
    <name type="scientific">Neogobius melanostomus</name>
    <name type="common">round goby</name>
    <dbReference type="NCBI Taxonomy" id="47308"/>
    <lineage>
        <taxon>Eukaryota</taxon>
        <taxon>Metazoa</taxon>
        <taxon>Chordata</taxon>
        <taxon>Craniata</taxon>
        <taxon>Vertebrata</taxon>
        <taxon>Euteleostomi</taxon>
        <taxon>Actinopterygii</taxon>
        <taxon>Neopterygii</taxon>
        <taxon>Teleostei</taxon>
        <taxon>Neoteleostei</taxon>
        <taxon>Acanthomorphata</taxon>
        <taxon>Gobiaria</taxon>
        <taxon>Gobiiformes</taxon>
        <taxon>Gobioidei</taxon>
        <taxon>Gobiidae</taxon>
        <taxon>Benthophilinae</taxon>
        <taxon>Neogobiini</taxon>
        <taxon>Neogobius</taxon>
    </lineage>
</organism>
<dbReference type="Proteomes" id="UP000694523">
    <property type="component" value="Unplaced"/>
</dbReference>
<keyword evidence="7" id="KW-0675">Receptor</keyword>
<dbReference type="PANTHER" id="PTHR21444">
    <property type="entry name" value="COILED-COIL DOMAIN-CONTAINING PROTEIN 180"/>
    <property type="match status" value="1"/>
</dbReference>
<feature type="transmembrane region" description="Helical" evidence="8">
    <location>
        <begin position="71"/>
        <end position="94"/>
    </location>
</feature>
<dbReference type="GO" id="GO:0034632">
    <property type="term" value="F:retinol transmembrane transporter activity"/>
    <property type="evidence" value="ECO:0007669"/>
    <property type="project" value="InterPro"/>
</dbReference>
<feature type="transmembrane region" description="Helical" evidence="8">
    <location>
        <begin position="106"/>
        <end position="126"/>
    </location>
</feature>
<feature type="transmembrane region" description="Helical" evidence="8">
    <location>
        <begin position="210"/>
        <end position="228"/>
    </location>
</feature>
<feature type="transmembrane region" description="Helical" evidence="8">
    <location>
        <begin position="132"/>
        <end position="153"/>
    </location>
</feature>
<keyword evidence="4 8" id="KW-0812">Transmembrane</keyword>
<feature type="transmembrane region" description="Helical" evidence="8">
    <location>
        <begin position="234"/>
        <end position="256"/>
    </location>
</feature>
<keyword evidence="6 8" id="KW-0472">Membrane</keyword>
<dbReference type="PANTHER" id="PTHR21444:SF17">
    <property type="entry name" value="STIMULATED BY RETINOIC ACID GENE 6 PROTEIN-LIKE"/>
    <property type="match status" value="1"/>
</dbReference>
<sequence>MFLLSFLQRRTIQHTIEQRFPLLQGRFGIVIPMDAMSFSNRWSYGFAFGAISYSVFELFHEQHVAKLFPSWAKAIAFLIGSFEVGLAYFPFFACLSTPFRAAVTSLIDLSHLVQSYFAVLFFQVWGHYQKLIYQWPWMLSLIFLLGRFIFLLVKAVRQQSKAEDCEEVLHIHQLEHVKRLLRRAPHSKPLSWFERHVYEWDPHFKFPNRLIGTAIISLLALYIVRQRFIIQYAYVLKTILILIILLCYFVMVIFLCRKQMKRLWKGQKDFLPKKLQNPSSTVCVASIAKYSGWQIAFTLWGKFIVDSCVSIAHYILIKLIFQISHLHCNSSLGVGLIKLQELLVQYFFLQDKMSDNDKEKPLALNNRNAFNCFSYFFFFYNVVMGMTGCIIRMMISFMLGTWLVSRIDRTIMQKGYETLDRGYRTWVGMIFTDHYHNNPVMVCFCQLLLSHSRQKQHGFDYSLLNNTPCLSFLTPRGCHNMQNVVLIFVLSLSLFSLAPKPSQIASKKELQLARADTMRASCALSLFLILMSMTPKSTSCFFPFSLLIFTLQYFSMSAP</sequence>
<reference evidence="9" key="2">
    <citation type="submission" date="2025-09" db="UniProtKB">
        <authorList>
            <consortium name="Ensembl"/>
        </authorList>
    </citation>
    <scope>IDENTIFICATION</scope>
</reference>
<evidence type="ECO:0000313" key="10">
    <source>
        <dbReference type="Proteomes" id="UP000694523"/>
    </source>
</evidence>
<evidence type="ECO:0000256" key="7">
    <source>
        <dbReference type="ARBA" id="ARBA00023170"/>
    </source>
</evidence>
<protein>
    <submittedName>
        <fullName evidence="9">STRA6-like</fullName>
    </submittedName>
</protein>
<proteinExistence type="predicted"/>
<keyword evidence="10" id="KW-1185">Reference proteome</keyword>
<keyword evidence="5 8" id="KW-1133">Transmembrane helix</keyword>
<feature type="transmembrane region" description="Helical" evidence="8">
    <location>
        <begin position="518"/>
        <end position="535"/>
    </location>
</feature>
<dbReference type="GO" id="GO:0005886">
    <property type="term" value="C:plasma membrane"/>
    <property type="evidence" value="ECO:0007669"/>
    <property type="project" value="UniProtKB-SubCell"/>
</dbReference>
<evidence type="ECO:0000313" key="9">
    <source>
        <dbReference type="Ensembl" id="ENSNMLP00000036732.1"/>
    </source>
</evidence>
<dbReference type="GO" id="GO:0071939">
    <property type="term" value="P:vitamin A import into cell"/>
    <property type="evidence" value="ECO:0007669"/>
    <property type="project" value="TreeGrafter"/>
</dbReference>
<feature type="transmembrane region" description="Helical" evidence="8">
    <location>
        <begin position="42"/>
        <end position="59"/>
    </location>
</feature>
<dbReference type="InterPro" id="IPR026612">
    <property type="entry name" value="STRA6-like"/>
</dbReference>
<name>A0A8C6UGK9_9GOBI</name>
<evidence type="ECO:0000256" key="1">
    <source>
        <dbReference type="ARBA" id="ARBA00004651"/>
    </source>
</evidence>
<feature type="transmembrane region" description="Helical" evidence="8">
    <location>
        <begin position="375"/>
        <end position="395"/>
    </location>
</feature>
<accession>A0A8C6UGK9</accession>
<evidence type="ECO:0000256" key="2">
    <source>
        <dbReference type="ARBA" id="ARBA00022448"/>
    </source>
</evidence>
<evidence type="ECO:0000256" key="4">
    <source>
        <dbReference type="ARBA" id="ARBA00022692"/>
    </source>
</evidence>
<evidence type="ECO:0000256" key="8">
    <source>
        <dbReference type="SAM" id="Phobius"/>
    </source>
</evidence>
<keyword evidence="2" id="KW-0813">Transport</keyword>
<evidence type="ECO:0000256" key="3">
    <source>
        <dbReference type="ARBA" id="ARBA00022475"/>
    </source>
</evidence>
<comment type="subcellular location">
    <subcellularLocation>
        <location evidence="1">Cell membrane</location>
        <topology evidence="1">Multi-pass membrane protein</topology>
    </subcellularLocation>
</comment>
<dbReference type="AlphaFoldDB" id="A0A8C6UGK9"/>
<dbReference type="Ensembl" id="ENSNMLT00000040921.1">
    <property type="protein sequence ID" value="ENSNMLP00000036732.1"/>
    <property type="gene ID" value="ENSNMLG00000022777.1"/>
</dbReference>
<dbReference type="GO" id="GO:0038023">
    <property type="term" value="F:signaling receptor activity"/>
    <property type="evidence" value="ECO:0007669"/>
    <property type="project" value="InterPro"/>
</dbReference>
<reference evidence="9" key="1">
    <citation type="submission" date="2025-08" db="UniProtKB">
        <authorList>
            <consortium name="Ensembl"/>
        </authorList>
    </citation>
    <scope>IDENTIFICATION</scope>
</reference>